<sequence>MAFGAIVFGAIKYTLAAGNPSGQHEGREWITQALLGLLLLVGATLVLNTINPELITLKLPDLVRLEYKPDTNQAGGCSSSGTGTGICAPINGTGFRCKSNASCTADAKTVAKLKCAAAQLSGMSLIVTEGYPPTGRHSGFSHNNGCAVDIAVSGGCGNVQKAATELSKCGGKVLNEYLSCHGTKTRYRTGDHLHFEGC</sequence>
<dbReference type="EMBL" id="MHLB01000060">
    <property type="protein sequence ID" value="OGZ00598.1"/>
    <property type="molecule type" value="Genomic_DNA"/>
</dbReference>
<organism evidence="1 2">
    <name type="scientific">Candidatus Liptonbacteria bacterium RIFCSPLOWO2_01_FULL_53_13</name>
    <dbReference type="NCBI Taxonomy" id="1798651"/>
    <lineage>
        <taxon>Bacteria</taxon>
        <taxon>Candidatus Liptoniibacteriota</taxon>
    </lineage>
</organism>
<accession>A0A1G2CJK5</accession>
<protein>
    <submittedName>
        <fullName evidence="1">Uncharacterized protein</fullName>
    </submittedName>
</protein>
<gene>
    <name evidence="1" type="ORF">A2946_03185</name>
</gene>
<name>A0A1G2CJK5_9BACT</name>
<dbReference type="Proteomes" id="UP000178348">
    <property type="component" value="Unassembled WGS sequence"/>
</dbReference>
<dbReference type="AlphaFoldDB" id="A0A1G2CJK5"/>
<reference evidence="1 2" key="1">
    <citation type="journal article" date="2016" name="Nat. Commun.">
        <title>Thousands of microbial genomes shed light on interconnected biogeochemical processes in an aquifer system.</title>
        <authorList>
            <person name="Anantharaman K."/>
            <person name="Brown C.T."/>
            <person name="Hug L.A."/>
            <person name="Sharon I."/>
            <person name="Castelle C.J."/>
            <person name="Probst A.J."/>
            <person name="Thomas B.C."/>
            <person name="Singh A."/>
            <person name="Wilkins M.J."/>
            <person name="Karaoz U."/>
            <person name="Brodie E.L."/>
            <person name="Williams K.H."/>
            <person name="Hubbard S.S."/>
            <person name="Banfield J.F."/>
        </authorList>
    </citation>
    <scope>NUCLEOTIDE SEQUENCE [LARGE SCALE GENOMIC DNA]</scope>
</reference>
<evidence type="ECO:0000313" key="2">
    <source>
        <dbReference type="Proteomes" id="UP000178348"/>
    </source>
</evidence>
<comment type="caution">
    <text evidence="1">The sequence shown here is derived from an EMBL/GenBank/DDBJ whole genome shotgun (WGS) entry which is preliminary data.</text>
</comment>
<evidence type="ECO:0000313" key="1">
    <source>
        <dbReference type="EMBL" id="OGZ00598.1"/>
    </source>
</evidence>
<proteinExistence type="predicted"/>